<evidence type="ECO:0000256" key="3">
    <source>
        <dbReference type="ARBA" id="ARBA00022884"/>
    </source>
</evidence>
<dbReference type="EMBL" id="MGFS01000015">
    <property type="protein sequence ID" value="OGM11606.1"/>
    <property type="molecule type" value="Genomic_DNA"/>
</dbReference>
<evidence type="ECO:0000256" key="2">
    <source>
        <dbReference type="ARBA" id="ARBA00022730"/>
    </source>
</evidence>
<dbReference type="InterPro" id="IPR012677">
    <property type="entry name" value="Nucleotide-bd_a/b_plait_sf"/>
</dbReference>
<keyword evidence="3 8" id="KW-0694">RNA-binding</keyword>
<dbReference type="Pfam" id="PF00276">
    <property type="entry name" value="Ribosomal_L23"/>
    <property type="match status" value="1"/>
</dbReference>
<comment type="similarity">
    <text evidence="1 7">Belongs to the universal ribosomal protein uL23 family.</text>
</comment>
<evidence type="ECO:0000256" key="7">
    <source>
        <dbReference type="RuleBase" id="RU003934"/>
    </source>
</evidence>
<evidence type="ECO:0000256" key="5">
    <source>
        <dbReference type="ARBA" id="ARBA00023274"/>
    </source>
</evidence>
<dbReference type="GO" id="GO:0019843">
    <property type="term" value="F:rRNA binding"/>
    <property type="evidence" value="ECO:0007669"/>
    <property type="project" value="UniProtKB-KW"/>
</dbReference>
<dbReference type="GO" id="GO:0003735">
    <property type="term" value="F:structural constituent of ribosome"/>
    <property type="evidence" value="ECO:0007669"/>
    <property type="project" value="InterPro"/>
</dbReference>
<dbReference type="GO" id="GO:0006412">
    <property type="term" value="P:translation"/>
    <property type="evidence" value="ECO:0007669"/>
    <property type="project" value="InterPro"/>
</dbReference>
<keyword evidence="4 7" id="KW-0689">Ribosomal protein</keyword>
<evidence type="ECO:0000313" key="9">
    <source>
        <dbReference type="EMBL" id="OGM11606.1"/>
    </source>
</evidence>
<dbReference type="AlphaFoldDB" id="A0A1F7X997"/>
<protein>
    <recommendedName>
        <fullName evidence="6 8">50S ribosomal protein L23</fullName>
    </recommendedName>
</protein>
<comment type="caution">
    <text evidence="9">The sequence shown here is derived from an EMBL/GenBank/DDBJ whole genome shotgun (WGS) entry which is preliminary data.</text>
</comment>
<dbReference type="GO" id="GO:1990904">
    <property type="term" value="C:ribonucleoprotein complex"/>
    <property type="evidence" value="ECO:0007669"/>
    <property type="project" value="UniProtKB-KW"/>
</dbReference>
<reference evidence="9 10" key="1">
    <citation type="journal article" date="2016" name="Nat. Commun.">
        <title>Thousands of microbial genomes shed light on interconnected biogeochemical processes in an aquifer system.</title>
        <authorList>
            <person name="Anantharaman K."/>
            <person name="Brown C.T."/>
            <person name="Hug L.A."/>
            <person name="Sharon I."/>
            <person name="Castelle C.J."/>
            <person name="Probst A.J."/>
            <person name="Thomas B.C."/>
            <person name="Singh A."/>
            <person name="Wilkins M.J."/>
            <person name="Karaoz U."/>
            <person name="Brodie E.L."/>
            <person name="Williams K.H."/>
            <person name="Hubbard S.S."/>
            <person name="Banfield J.F."/>
        </authorList>
    </citation>
    <scope>NUCLEOTIDE SEQUENCE [LARGE SCALE GENOMIC DNA]</scope>
</reference>
<dbReference type="Gene3D" id="3.30.70.330">
    <property type="match status" value="1"/>
</dbReference>
<gene>
    <name evidence="9" type="ORF">A2Z22_02305</name>
</gene>
<accession>A0A1F7X997</accession>
<dbReference type="Proteomes" id="UP000177053">
    <property type="component" value="Unassembled WGS sequence"/>
</dbReference>
<evidence type="ECO:0000256" key="4">
    <source>
        <dbReference type="ARBA" id="ARBA00022980"/>
    </source>
</evidence>
<evidence type="ECO:0000256" key="1">
    <source>
        <dbReference type="ARBA" id="ARBA00006700"/>
    </source>
</evidence>
<proteinExistence type="inferred from homology"/>
<keyword evidence="2 8" id="KW-0699">rRNA-binding</keyword>
<name>A0A1F7X997_9BACT</name>
<keyword evidence="5 7" id="KW-0687">Ribonucleoprotein</keyword>
<evidence type="ECO:0000313" key="10">
    <source>
        <dbReference type="Proteomes" id="UP000177053"/>
    </source>
</evidence>
<dbReference type="InterPro" id="IPR013025">
    <property type="entry name" value="Ribosomal_uL23-like"/>
</dbReference>
<dbReference type="SUPFAM" id="SSF54189">
    <property type="entry name" value="Ribosomal proteins S24e, L23 and L15e"/>
    <property type="match status" value="1"/>
</dbReference>
<sequence>MKLEPILTEKSLEEAKKGKYSFWIDKGLTKSKIRKTIGDVFGVTVKKVRTVNFAQEIKKTYLGRKKIIKPRKKAIVTLAEKEKIDLFETKK</sequence>
<dbReference type="InterPro" id="IPR012678">
    <property type="entry name" value="Ribosomal_uL23/eL15/eS24_sf"/>
</dbReference>
<evidence type="ECO:0000256" key="8">
    <source>
        <dbReference type="RuleBase" id="RU003935"/>
    </source>
</evidence>
<dbReference type="PROSITE" id="PS00050">
    <property type="entry name" value="RIBOSOMAL_L23"/>
    <property type="match status" value="1"/>
</dbReference>
<dbReference type="InterPro" id="IPR001014">
    <property type="entry name" value="Ribosomal_uL23_CS"/>
</dbReference>
<dbReference type="GO" id="GO:0005840">
    <property type="term" value="C:ribosome"/>
    <property type="evidence" value="ECO:0007669"/>
    <property type="project" value="UniProtKB-KW"/>
</dbReference>
<evidence type="ECO:0000256" key="6">
    <source>
        <dbReference type="ARBA" id="ARBA00035481"/>
    </source>
</evidence>
<organism evidence="9 10">
    <name type="scientific">Candidatus Woesebacteria bacterium RBG_16_34_12</name>
    <dbReference type="NCBI Taxonomy" id="1802480"/>
    <lineage>
        <taxon>Bacteria</taxon>
        <taxon>Candidatus Woeseibacteriota</taxon>
    </lineage>
</organism>